<feature type="domain" description="Ketopantoate reductase C-terminal" evidence="11">
    <location>
        <begin position="185"/>
        <end position="305"/>
    </location>
</feature>
<evidence type="ECO:0000256" key="5">
    <source>
        <dbReference type="ARBA" id="ARBA00022857"/>
    </source>
</evidence>
<dbReference type="SUPFAM" id="SSF48179">
    <property type="entry name" value="6-phosphogluconate dehydrogenase C-terminal domain-like"/>
    <property type="match status" value="1"/>
</dbReference>
<dbReference type="Pfam" id="PF08546">
    <property type="entry name" value="ApbA_C"/>
    <property type="match status" value="1"/>
</dbReference>
<dbReference type="InterPro" id="IPR013332">
    <property type="entry name" value="KPR_N"/>
</dbReference>
<comment type="catalytic activity">
    <reaction evidence="8 9">
        <text>(R)-pantoate + NADP(+) = 2-dehydropantoate + NADPH + H(+)</text>
        <dbReference type="Rhea" id="RHEA:16233"/>
        <dbReference type="ChEBI" id="CHEBI:11561"/>
        <dbReference type="ChEBI" id="CHEBI:15378"/>
        <dbReference type="ChEBI" id="CHEBI:15980"/>
        <dbReference type="ChEBI" id="CHEBI:57783"/>
        <dbReference type="ChEBI" id="CHEBI:58349"/>
        <dbReference type="EC" id="1.1.1.169"/>
    </reaction>
</comment>
<dbReference type="InterPro" id="IPR051402">
    <property type="entry name" value="KPR-Related"/>
</dbReference>
<evidence type="ECO:0000256" key="4">
    <source>
        <dbReference type="ARBA" id="ARBA00019465"/>
    </source>
</evidence>
<dbReference type="FunFam" id="1.10.1040.10:FF:000017">
    <property type="entry name" value="2-dehydropantoate 2-reductase"/>
    <property type="match status" value="1"/>
</dbReference>
<dbReference type="InterPro" id="IPR008927">
    <property type="entry name" value="6-PGluconate_DH-like_C_sf"/>
</dbReference>
<organism evidence="12 13">
    <name type="scientific">Mucisphaera calidilacus</name>
    <dbReference type="NCBI Taxonomy" id="2527982"/>
    <lineage>
        <taxon>Bacteria</taxon>
        <taxon>Pseudomonadati</taxon>
        <taxon>Planctomycetota</taxon>
        <taxon>Phycisphaerae</taxon>
        <taxon>Phycisphaerales</taxon>
        <taxon>Phycisphaeraceae</taxon>
        <taxon>Mucisphaera</taxon>
    </lineage>
</organism>
<dbReference type="Pfam" id="PF02558">
    <property type="entry name" value="ApbA"/>
    <property type="match status" value="1"/>
</dbReference>
<dbReference type="Gene3D" id="3.40.50.720">
    <property type="entry name" value="NAD(P)-binding Rossmann-like Domain"/>
    <property type="match status" value="1"/>
</dbReference>
<evidence type="ECO:0000313" key="13">
    <source>
        <dbReference type="Proteomes" id="UP000320386"/>
    </source>
</evidence>
<dbReference type="GO" id="GO:0015940">
    <property type="term" value="P:pantothenate biosynthetic process"/>
    <property type="evidence" value="ECO:0007669"/>
    <property type="project" value="UniProtKB-UniPathway"/>
</dbReference>
<accession>A0A518BV64</accession>
<reference evidence="12 13" key="1">
    <citation type="submission" date="2019-02" db="EMBL/GenBank/DDBJ databases">
        <title>Deep-cultivation of Planctomycetes and their phenomic and genomic characterization uncovers novel biology.</title>
        <authorList>
            <person name="Wiegand S."/>
            <person name="Jogler M."/>
            <person name="Boedeker C."/>
            <person name="Pinto D."/>
            <person name="Vollmers J."/>
            <person name="Rivas-Marin E."/>
            <person name="Kohn T."/>
            <person name="Peeters S.H."/>
            <person name="Heuer A."/>
            <person name="Rast P."/>
            <person name="Oberbeckmann S."/>
            <person name="Bunk B."/>
            <person name="Jeske O."/>
            <person name="Meyerdierks A."/>
            <person name="Storesund J.E."/>
            <person name="Kallscheuer N."/>
            <person name="Luecker S."/>
            <person name="Lage O.M."/>
            <person name="Pohl T."/>
            <person name="Merkel B.J."/>
            <person name="Hornburger P."/>
            <person name="Mueller R.-W."/>
            <person name="Bruemmer F."/>
            <person name="Labrenz M."/>
            <person name="Spormann A.M."/>
            <person name="Op den Camp H."/>
            <person name="Overmann J."/>
            <person name="Amann R."/>
            <person name="Jetten M.S.M."/>
            <person name="Mascher T."/>
            <person name="Medema M.H."/>
            <person name="Devos D.P."/>
            <person name="Kaster A.-K."/>
            <person name="Ovreas L."/>
            <person name="Rohde M."/>
            <person name="Galperin M.Y."/>
            <person name="Jogler C."/>
        </authorList>
    </citation>
    <scope>NUCLEOTIDE SEQUENCE [LARGE SCALE GENOMIC DNA]</scope>
    <source>
        <strain evidence="12 13">Pan265</strain>
    </source>
</reference>
<evidence type="ECO:0000313" key="12">
    <source>
        <dbReference type="EMBL" id="QDU70837.1"/>
    </source>
</evidence>
<dbReference type="Proteomes" id="UP000320386">
    <property type="component" value="Chromosome"/>
</dbReference>
<keyword evidence="9" id="KW-0566">Pantothenate biosynthesis</keyword>
<evidence type="ECO:0000256" key="3">
    <source>
        <dbReference type="ARBA" id="ARBA00013014"/>
    </source>
</evidence>
<name>A0A518BV64_9BACT</name>
<dbReference type="RefSeq" id="WP_145444978.1">
    <property type="nucleotide sequence ID" value="NZ_CP036280.1"/>
</dbReference>
<protein>
    <recommendedName>
        <fullName evidence="4 9">2-dehydropantoate 2-reductase</fullName>
        <ecNumber evidence="3 9">1.1.1.169</ecNumber>
    </recommendedName>
    <alternativeName>
        <fullName evidence="7 9">Ketopantoate reductase</fullName>
    </alternativeName>
</protein>
<dbReference type="EMBL" id="CP036280">
    <property type="protein sequence ID" value="QDU70837.1"/>
    <property type="molecule type" value="Genomic_DNA"/>
</dbReference>
<proteinExistence type="inferred from homology"/>
<dbReference type="PANTHER" id="PTHR21708">
    <property type="entry name" value="PROBABLE 2-DEHYDROPANTOATE 2-REDUCTASE"/>
    <property type="match status" value="1"/>
</dbReference>
<dbReference type="NCBIfam" id="NF004887">
    <property type="entry name" value="PRK06249.1"/>
    <property type="match status" value="1"/>
</dbReference>
<dbReference type="NCBIfam" id="TIGR00745">
    <property type="entry name" value="apbA_panE"/>
    <property type="match status" value="1"/>
</dbReference>
<comment type="function">
    <text evidence="9">Catalyzes the NADPH-dependent reduction of ketopantoate into pantoic acid.</text>
</comment>
<dbReference type="EC" id="1.1.1.169" evidence="3 9"/>
<dbReference type="SUPFAM" id="SSF51735">
    <property type="entry name" value="NAD(P)-binding Rossmann-fold domains"/>
    <property type="match status" value="1"/>
</dbReference>
<dbReference type="Gene3D" id="1.10.1040.10">
    <property type="entry name" value="N-(1-d-carboxylethyl)-l-norvaline Dehydrogenase, domain 2"/>
    <property type="match status" value="1"/>
</dbReference>
<comment type="pathway">
    <text evidence="1 9">Cofactor biosynthesis; (R)-pantothenate biosynthesis; (R)-pantoate from 3-methyl-2-oxobutanoate: step 2/2.</text>
</comment>
<dbReference type="InterPro" id="IPR013328">
    <property type="entry name" value="6PGD_dom2"/>
</dbReference>
<evidence type="ECO:0000256" key="7">
    <source>
        <dbReference type="ARBA" id="ARBA00032024"/>
    </source>
</evidence>
<evidence type="ECO:0000256" key="6">
    <source>
        <dbReference type="ARBA" id="ARBA00023002"/>
    </source>
</evidence>
<gene>
    <name evidence="12" type="ORF">Pan265_06740</name>
</gene>
<evidence type="ECO:0000256" key="2">
    <source>
        <dbReference type="ARBA" id="ARBA00007870"/>
    </source>
</evidence>
<dbReference type="GO" id="GO:0008677">
    <property type="term" value="F:2-dehydropantoate 2-reductase activity"/>
    <property type="evidence" value="ECO:0007669"/>
    <property type="project" value="UniProtKB-EC"/>
</dbReference>
<keyword evidence="13" id="KW-1185">Reference proteome</keyword>
<dbReference type="KEGG" id="mcad:Pan265_06740"/>
<dbReference type="InterPro" id="IPR036291">
    <property type="entry name" value="NAD(P)-bd_dom_sf"/>
</dbReference>
<dbReference type="InterPro" id="IPR003710">
    <property type="entry name" value="ApbA"/>
</dbReference>
<evidence type="ECO:0000259" key="10">
    <source>
        <dbReference type="Pfam" id="PF02558"/>
    </source>
</evidence>
<sequence>MTRSYAILGTGALGGFYGACLAKAGFDVHFLMRSDTNQARKHGLRVDSKSHGSFAIKPAQICDNPADLPDCDVALLCVKTTSNDQLDAILPQAVRPSTTCVVLQNGLGVEEQVARYVDPRRILGGLCFLCSNRVGPAHIHHLDYSDIRMGRYTSDGSAAGIDPVMEDVARDFHDAGITVNLAEDLVEARWQKLIWNVPYNGLCVVLRTTTDRIMSHPGTRAMAESLMREVADAAHAATGRTITEGFIREMLDRTDRMAPYRPSMLVDLDERRPLEVEAIFEAPLEAARRAGVATPRLELLTAQVGLIARTLVDGP</sequence>
<dbReference type="PANTHER" id="PTHR21708:SF26">
    <property type="entry name" value="2-DEHYDROPANTOATE 2-REDUCTASE"/>
    <property type="match status" value="1"/>
</dbReference>
<keyword evidence="6 9" id="KW-0560">Oxidoreductase</keyword>
<dbReference type="InterPro" id="IPR013752">
    <property type="entry name" value="KPA_reductase"/>
</dbReference>
<evidence type="ECO:0000259" key="11">
    <source>
        <dbReference type="Pfam" id="PF08546"/>
    </source>
</evidence>
<evidence type="ECO:0000256" key="9">
    <source>
        <dbReference type="RuleBase" id="RU362068"/>
    </source>
</evidence>
<evidence type="ECO:0000256" key="8">
    <source>
        <dbReference type="ARBA" id="ARBA00048793"/>
    </source>
</evidence>
<dbReference type="GO" id="GO:0005737">
    <property type="term" value="C:cytoplasm"/>
    <property type="evidence" value="ECO:0007669"/>
    <property type="project" value="TreeGrafter"/>
</dbReference>
<evidence type="ECO:0000256" key="1">
    <source>
        <dbReference type="ARBA" id="ARBA00004994"/>
    </source>
</evidence>
<dbReference type="AlphaFoldDB" id="A0A518BV64"/>
<dbReference type="UniPathway" id="UPA00028">
    <property type="reaction ID" value="UER00004"/>
</dbReference>
<keyword evidence="5 9" id="KW-0521">NADP</keyword>
<dbReference type="OrthoDB" id="9800163at2"/>
<feature type="domain" description="Ketopantoate reductase N-terminal" evidence="10">
    <location>
        <begin position="5"/>
        <end position="152"/>
    </location>
</feature>
<comment type="similarity">
    <text evidence="2 9">Belongs to the ketopantoate reductase family.</text>
</comment>